<keyword evidence="3" id="KW-1185">Reference proteome</keyword>
<keyword evidence="1" id="KW-1133">Transmembrane helix</keyword>
<proteinExistence type="predicted"/>
<feature type="transmembrane region" description="Helical" evidence="1">
    <location>
        <begin position="6"/>
        <end position="27"/>
    </location>
</feature>
<evidence type="ECO:0000313" key="2">
    <source>
        <dbReference type="EMBL" id="AEW45426.1"/>
    </source>
</evidence>
<keyword evidence="1" id="KW-0812">Transmembrane</keyword>
<keyword evidence="1" id="KW-0472">Membrane</keyword>
<organism evidence="2 3">
    <name type="scientific">Mycoplasma haemocanis (strain Illinois)</name>
    <dbReference type="NCBI Taxonomy" id="1111676"/>
    <lineage>
        <taxon>Bacteria</taxon>
        <taxon>Bacillati</taxon>
        <taxon>Mycoplasmatota</taxon>
        <taxon>Mollicutes</taxon>
        <taxon>Mycoplasmataceae</taxon>
        <taxon>Mycoplasma</taxon>
    </lineage>
</organism>
<name>H6N704_MYCHN</name>
<evidence type="ECO:0000313" key="3">
    <source>
        <dbReference type="Proteomes" id="UP000009135"/>
    </source>
</evidence>
<protein>
    <submittedName>
        <fullName evidence="2">Uncharacterized protein</fullName>
    </submittedName>
</protein>
<accession>H6N704</accession>
<sequence length="203" mass="22913">MAIGKFPVIGIVSLGTAGMAGGGYWVLNNRDNKAAVKEEDLKGKYKLAVLVTEEDWNKKFEQLKKENTAPTYEPLKAAYAKKDQDAEAKTLHRKACEDVYRLPKTVTDNLSEFAKYCFFNNLDKAETGKSLVTEKSEFQNKWDTFKTKQESELSPELVDALKNKGSVNTDSNWQEKMVAGCKALSEKIYEGDNKDFKDFCIKP</sequence>
<dbReference type="Proteomes" id="UP000009135">
    <property type="component" value="Chromosome"/>
</dbReference>
<dbReference type="EMBL" id="CP003199">
    <property type="protein sequence ID" value="AEW45426.1"/>
    <property type="molecule type" value="Genomic_DNA"/>
</dbReference>
<dbReference type="KEGG" id="mhe:MHC_02820"/>
<evidence type="ECO:0000256" key="1">
    <source>
        <dbReference type="SAM" id="Phobius"/>
    </source>
</evidence>
<gene>
    <name evidence="2" type="ordered locus">MHC_02820</name>
</gene>
<reference evidence="2 3" key="1">
    <citation type="journal article" date="2012" name="J. Bacteriol.">
        <title>Complete genome sequence of Mycoplasma haemocanis strain Illinois.</title>
        <authorList>
            <person name="do Nascimento N.C."/>
            <person name="Guimaraes A.M."/>
            <person name="Santos A.P."/>
            <person name="Sanmiguel P.J."/>
            <person name="Messick J.B."/>
        </authorList>
    </citation>
    <scope>NUCLEOTIDE SEQUENCE [LARGE SCALE GENOMIC DNA]</scope>
    <source>
        <strain evidence="2 3">Illinois</strain>
    </source>
</reference>
<dbReference type="HOGENOM" id="CLU_096783_0_0_14"/>
<dbReference type="AlphaFoldDB" id="H6N704"/>
<dbReference type="STRING" id="1111676.MHC_02820"/>
<dbReference type="OrthoDB" id="9827715at2"/>